<proteinExistence type="predicted"/>
<reference evidence="2" key="1">
    <citation type="submission" date="2015-04" db="UniProtKB">
        <authorList>
            <consortium name="EnsemblPlants"/>
        </authorList>
    </citation>
    <scope>IDENTIFICATION</scope>
</reference>
<keyword evidence="3" id="KW-1185">Reference proteome</keyword>
<accession>A0A0E0DLI7</accession>
<reference evidence="2" key="2">
    <citation type="submission" date="2018-05" db="EMBL/GenBank/DDBJ databases">
        <title>OmerRS3 (Oryza meridionalis Reference Sequence Version 3).</title>
        <authorList>
            <person name="Zhang J."/>
            <person name="Kudrna D."/>
            <person name="Lee S."/>
            <person name="Talag J."/>
            <person name="Welchert J."/>
            <person name="Wing R.A."/>
        </authorList>
    </citation>
    <scope>NUCLEOTIDE SEQUENCE [LARGE SCALE GENOMIC DNA]</scope>
    <source>
        <strain evidence="2">cv. OR44</strain>
    </source>
</reference>
<sequence length="223" mass="24187">MSDSSSPPLSASLPLSPFLFSHFLPQSASAAGGVGRRLVGEAGVRRQRRGDEAAGDEATTLEKGNACIPPPRFRLPDPREMGLAMFGHTPLFPLHHAAATAADDDDNDTSPLAIETSRGTCEVGSHGAMMAGSSESEYYSEEEVGWEEEGLGSKGVEEKREWALKRLDDLGKRGVCYLSRVPPNMNPSHVRLRRLLSKHDLPCLVHATRVEAVFDSIWDMYGG</sequence>
<name>A0A0E0DLI7_9ORYZ</name>
<dbReference type="Gramene" id="OMERI05G02180.1">
    <property type="protein sequence ID" value="OMERI05G02180.1"/>
    <property type="gene ID" value="OMERI05G02180"/>
</dbReference>
<feature type="region of interest" description="Disordered" evidence="1">
    <location>
        <begin position="45"/>
        <end position="72"/>
    </location>
</feature>
<dbReference type="HOGENOM" id="CLU_1241801_0_0_1"/>
<dbReference type="EnsemblPlants" id="OMERI05G02180.1">
    <property type="protein sequence ID" value="OMERI05G02180.1"/>
    <property type="gene ID" value="OMERI05G02180"/>
</dbReference>
<evidence type="ECO:0000256" key="1">
    <source>
        <dbReference type="SAM" id="MobiDB-lite"/>
    </source>
</evidence>
<protein>
    <submittedName>
        <fullName evidence="2">Uncharacterized protein</fullName>
    </submittedName>
</protein>
<evidence type="ECO:0000313" key="3">
    <source>
        <dbReference type="Proteomes" id="UP000008021"/>
    </source>
</evidence>
<dbReference type="STRING" id="40149.A0A0E0DLI7"/>
<organism evidence="2">
    <name type="scientific">Oryza meridionalis</name>
    <dbReference type="NCBI Taxonomy" id="40149"/>
    <lineage>
        <taxon>Eukaryota</taxon>
        <taxon>Viridiplantae</taxon>
        <taxon>Streptophyta</taxon>
        <taxon>Embryophyta</taxon>
        <taxon>Tracheophyta</taxon>
        <taxon>Spermatophyta</taxon>
        <taxon>Magnoliopsida</taxon>
        <taxon>Liliopsida</taxon>
        <taxon>Poales</taxon>
        <taxon>Poaceae</taxon>
        <taxon>BOP clade</taxon>
        <taxon>Oryzoideae</taxon>
        <taxon>Oryzeae</taxon>
        <taxon>Oryzinae</taxon>
        <taxon>Oryza</taxon>
    </lineage>
</organism>
<dbReference type="AlphaFoldDB" id="A0A0E0DLI7"/>
<evidence type="ECO:0000313" key="2">
    <source>
        <dbReference type="EnsemblPlants" id="OMERI05G02180.1"/>
    </source>
</evidence>
<dbReference type="Proteomes" id="UP000008021">
    <property type="component" value="Chromosome 5"/>
</dbReference>